<dbReference type="Proteomes" id="UP000075573">
    <property type="component" value="Unassembled WGS sequence"/>
</dbReference>
<dbReference type="Gene3D" id="3.30.1690.10">
    <property type="entry name" value="TcpA-like pilin"/>
    <property type="match status" value="1"/>
</dbReference>
<feature type="domain" description="Type 4 secretion system PilS N-terminal" evidence="2">
    <location>
        <begin position="68"/>
        <end position="202"/>
    </location>
</feature>
<evidence type="ECO:0000313" key="4">
    <source>
        <dbReference type="Proteomes" id="UP000075573"/>
    </source>
</evidence>
<dbReference type="EMBL" id="LHZB01000104">
    <property type="protein sequence ID" value="KXV02035.1"/>
    <property type="molecule type" value="Genomic_DNA"/>
</dbReference>
<dbReference type="InterPro" id="IPR045584">
    <property type="entry name" value="Pilin-like"/>
</dbReference>
<evidence type="ECO:0000256" key="1">
    <source>
        <dbReference type="SAM" id="Phobius"/>
    </source>
</evidence>
<dbReference type="SUPFAM" id="SSF54523">
    <property type="entry name" value="Pili subunits"/>
    <property type="match status" value="1"/>
</dbReference>
<reference evidence="3 4" key="1">
    <citation type="submission" date="2015-06" db="EMBL/GenBank/DDBJ databases">
        <title>Improved classification and identification of acetic acid bacteria using matrix-assisted laser desorption/ionization time-of-flight mass spectrometry; Gluconobacter nephelii and Gluconobacter uchimurae are later heterotypic synonyms of Gluconobacter japonicus and Gluconobacter oxydans, respectively.</title>
        <authorList>
            <person name="Li L."/>
            <person name="Cleenwerck I."/>
            <person name="De Vuyst L."/>
            <person name="Vandamme P."/>
        </authorList>
    </citation>
    <scope>NUCLEOTIDE SEQUENCE [LARGE SCALE GENOMIC DNA]</scope>
    <source>
        <strain evidence="3 4">LMG 1764</strain>
    </source>
</reference>
<keyword evidence="1" id="KW-1133">Transmembrane helix</keyword>
<dbReference type="InterPro" id="IPR014911">
    <property type="entry name" value="PilS_N"/>
</dbReference>
<comment type="caution">
    <text evidence="3">The sequence shown here is derived from an EMBL/GenBank/DDBJ whole genome shotgun (WGS) entry which is preliminary data.</text>
</comment>
<dbReference type="PATRIC" id="fig|442.7.peg.2345"/>
<evidence type="ECO:0000259" key="2">
    <source>
        <dbReference type="Pfam" id="PF08805"/>
    </source>
</evidence>
<organism evidence="3 4">
    <name type="scientific">Gluconobacter potus</name>
    <dbReference type="NCBI Taxonomy" id="2724927"/>
    <lineage>
        <taxon>Bacteria</taxon>
        <taxon>Pseudomonadati</taxon>
        <taxon>Pseudomonadota</taxon>
        <taxon>Alphaproteobacteria</taxon>
        <taxon>Acetobacterales</taxon>
        <taxon>Acetobacteraceae</taxon>
        <taxon>Gluconobacter</taxon>
    </lineage>
</organism>
<sequence length="203" mass="21775">MNRRSIIITHHLLHKGVFMRNHVPHNAYATRRFRRGIGLLETLLALFIGGLIIAGIMLLFANANSGQNVNDTLTELGDVQGAVHSAYNGSNNYSTLTTQVLAQSGLLPKKWSSDNSTIINPFHGTLTLAPATINGGTDNAFSVTMASVPDSACSQLLTMDYGSGLLDHTVDGTDLGTSPGTPDQLQMCTSGNSNNHTFVWTYN</sequence>
<evidence type="ECO:0000313" key="3">
    <source>
        <dbReference type="EMBL" id="KXV02035.1"/>
    </source>
</evidence>
<name>A0A149QXK5_9PROT</name>
<dbReference type="AlphaFoldDB" id="A0A149QXK5"/>
<proteinExistence type="predicted"/>
<feature type="transmembrane region" description="Helical" evidence="1">
    <location>
        <begin position="39"/>
        <end position="61"/>
    </location>
</feature>
<keyword evidence="1" id="KW-0472">Membrane</keyword>
<protein>
    <recommendedName>
        <fullName evidence="2">Type 4 secretion system PilS N-terminal domain-containing protein</fullName>
    </recommendedName>
</protein>
<accession>A0A149QXK5</accession>
<dbReference type="Pfam" id="PF08805">
    <property type="entry name" value="PilS"/>
    <property type="match status" value="1"/>
</dbReference>
<keyword evidence="1" id="KW-0812">Transmembrane</keyword>
<gene>
    <name evidence="3" type="ORF">AD929_04320</name>
</gene>